<dbReference type="GO" id="GO:0009007">
    <property type="term" value="F:site-specific DNA-methyltransferase (adenine-specific) activity"/>
    <property type="evidence" value="ECO:0007669"/>
    <property type="project" value="UniProtKB-EC"/>
</dbReference>
<evidence type="ECO:0000256" key="2">
    <source>
        <dbReference type="ARBA" id="ARBA00011900"/>
    </source>
</evidence>
<evidence type="ECO:0000256" key="4">
    <source>
        <dbReference type="ARBA" id="ARBA00022679"/>
    </source>
</evidence>
<evidence type="ECO:0000313" key="8">
    <source>
        <dbReference type="Proteomes" id="UP000823736"/>
    </source>
</evidence>
<dbReference type="GO" id="GO:1904047">
    <property type="term" value="F:S-adenosyl-L-methionine binding"/>
    <property type="evidence" value="ECO:0007669"/>
    <property type="project" value="TreeGrafter"/>
</dbReference>
<dbReference type="OrthoDB" id="372040at2157"/>
<dbReference type="Pfam" id="PF02086">
    <property type="entry name" value="MethyltransfD12"/>
    <property type="match status" value="1"/>
</dbReference>
<organism evidence="7 8">
    <name type="scientific">Halolamina salifodinae</name>
    <dbReference type="NCBI Taxonomy" id="1202767"/>
    <lineage>
        <taxon>Archaea</taxon>
        <taxon>Methanobacteriati</taxon>
        <taxon>Methanobacteriota</taxon>
        <taxon>Stenosarchaea group</taxon>
        <taxon>Halobacteria</taxon>
        <taxon>Halobacteriales</taxon>
        <taxon>Haloferacaceae</taxon>
    </lineage>
</organism>
<dbReference type="InterPro" id="IPR012263">
    <property type="entry name" value="M_m6A_EcoRV"/>
</dbReference>
<evidence type="ECO:0000256" key="1">
    <source>
        <dbReference type="ARBA" id="ARBA00006594"/>
    </source>
</evidence>
<dbReference type="GO" id="GO:0043565">
    <property type="term" value="F:sequence-specific DNA binding"/>
    <property type="evidence" value="ECO:0007669"/>
    <property type="project" value="TreeGrafter"/>
</dbReference>
<protein>
    <recommendedName>
        <fullName evidence="2">site-specific DNA-methyltransferase (adenine-specific)</fullName>
        <ecNumber evidence="2">2.1.1.72</ecNumber>
    </recommendedName>
</protein>
<dbReference type="EC" id="2.1.1.72" evidence="2"/>
<dbReference type="AlphaFoldDB" id="A0A8T4GXZ1"/>
<keyword evidence="4 7" id="KW-0808">Transferase</keyword>
<keyword evidence="5" id="KW-0949">S-adenosyl-L-methionine</keyword>
<dbReference type="GO" id="GO:0006298">
    <property type="term" value="P:mismatch repair"/>
    <property type="evidence" value="ECO:0007669"/>
    <property type="project" value="TreeGrafter"/>
</dbReference>
<dbReference type="InterPro" id="IPR023095">
    <property type="entry name" value="Ade_MeTrfase_dom_2"/>
</dbReference>
<comment type="caution">
    <text evidence="7">The sequence shown here is derived from an EMBL/GenBank/DDBJ whole genome shotgun (WGS) entry which is preliminary data.</text>
</comment>
<proteinExistence type="inferred from homology"/>
<evidence type="ECO:0000256" key="5">
    <source>
        <dbReference type="ARBA" id="ARBA00022691"/>
    </source>
</evidence>
<dbReference type="GO" id="GO:0032259">
    <property type="term" value="P:methylation"/>
    <property type="evidence" value="ECO:0007669"/>
    <property type="project" value="UniProtKB-KW"/>
</dbReference>
<dbReference type="Proteomes" id="UP000823736">
    <property type="component" value="Unassembled WGS sequence"/>
</dbReference>
<evidence type="ECO:0000256" key="3">
    <source>
        <dbReference type="ARBA" id="ARBA00022603"/>
    </source>
</evidence>
<dbReference type="PIRSF" id="PIRSF000398">
    <property type="entry name" value="M_m6A_EcoRV"/>
    <property type="match status" value="1"/>
</dbReference>
<evidence type="ECO:0000256" key="6">
    <source>
        <dbReference type="ARBA" id="ARBA00047942"/>
    </source>
</evidence>
<evidence type="ECO:0000313" key="7">
    <source>
        <dbReference type="EMBL" id="MBP1986983.1"/>
    </source>
</evidence>
<dbReference type="Gene3D" id="1.10.1020.10">
    <property type="entry name" value="Adenine-specific Methyltransferase, Domain 2"/>
    <property type="match status" value="1"/>
</dbReference>
<accession>A0A8T4GXZ1</accession>
<dbReference type="PANTHER" id="PTHR30481">
    <property type="entry name" value="DNA ADENINE METHYLASE"/>
    <property type="match status" value="1"/>
</dbReference>
<sequence length="277" mass="32066">MSQTTLVPYIGGKTRLADWIISQFPEHRIYCEPFGGGASVLLNKQRSYSEVYNDGYSHIVHFFEIVKTRPDELVEAIQLTPYSRELYQEYQQELINGEYPDDGVERAARFFLVATASMQADLTSLNGFKASRSGNRARTWEKKKDHVYDVAERLRGVILENRDYQAVIEKYDTDETLYYLDPPYARGDDYYNHDGEFDHDRLLNTLQDIDGYFLLSYGNEIPFDLPDGWYVISEESVVQDTNSTEADEVLISNFDPTEVESWTGPSDRIDFDWDSSQ</sequence>
<dbReference type="PANTHER" id="PTHR30481:SF4">
    <property type="entry name" value="SITE-SPECIFIC DNA-METHYLTRANSFERASE (ADENINE-SPECIFIC)"/>
    <property type="match status" value="1"/>
</dbReference>
<gene>
    <name evidence="7" type="ORF">J2753_001481</name>
</gene>
<reference evidence="7" key="1">
    <citation type="submission" date="2021-03" db="EMBL/GenBank/DDBJ databases">
        <title>Genomic Encyclopedia of Type Strains, Phase IV (KMG-IV): sequencing the most valuable type-strain genomes for metagenomic binning, comparative biology and taxonomic classification.</title>
        <authorList>
            <person name="Goeker M."/>
        </authorList>
    </citation>
    <scope>NUCLEOTIDE SEQUENCE</scope>
    <source>
        <strain evidence="7">DSM 26232</strain>
    </source>
</reference>
<dbReference type="InterPro" id="IPR029063">
    <property type="entry name" value="SAM-dependent_MTases_sf"/>
</dbReference>
<name>A0A8T4GXZ1_9EURY</name>
<dbReference type="PRINTS" id="PR00505">
    <property type="entry name" value="D12N6MTFRASE"/>
</dbReference>
<keyword evidence="8" id="KW-1185">Reference proteome</keyword>
<dbReference type="GO" id="GO:0009307">
    <property type="term" value="P:DNA restriction-modification system"/>
    <property type="evidence" value="ECO:0007669"/>
    <property type="project" value="InterPro"/>
</dbReference>
<comment type="similarity">
    <text evidence="1">Belongs to the N(4)/N(6)-methyltransferase family.</text>
</comment>
<dbReference type="Gene3D" id="3.40.50.150">
    <property type="entry name" value="Vaccinia Virus protein VP39"/>
    <property type="match status" value="1"/>
</dbReference>
<comment type="catalytic activity">
    <reaction evidence="6">
        <text>a 2'-deoxyadenosine in DNA + S-adenosyl-L-methionine = an N(6)-methyl-2'-deoxyadenosine in DNA + S-adenosyl-L-homocysteine + H(+)</text>
        <dbReference type="Rhea" id="RHEA:15197"/>
        <dbReference type="Rhea" id="RHEA-COMP:12418"/>
        <dbReference type="Rhea" id="RHEA-COMP:12419"/>
        <dbReference type="ChEBI" id="CHEBI:15378"/>
        <dbReference type="ChEBI" id="CHEBI:57856"/>
        <dbReference type="ChEBI" id="CHEBI:59789"/>
        <dbReference type="ChEBI" id="CHEBI:90615"/>
        <dbReference type="ChEBI" id="CHEBI:90616"/>
        <dbReference type="EC" id="2.1.1.72"/>
    </reaction>
</comment>
<keyword evidence="3 7" id="KW-0489">Methyltransferase</keyword>
<dbReference type="RefSeq" id="WP_209491274.1">
    <property type="nucleotide sequence ID" value="NZ_JAGGLC010000003.1"/>
</dbReference>
<dbReference type="EMBL" id="JAGGLC010000003">
    <property type="protein sequence ID" value="MBP1986983.1"/>
    <property type="molecule type" value="Genomic_DNA"/>
</dbReference>
<dbReference type="SUPFAM" id="SSF53335">
    <property type="entry name" value="S-adenosyl-L-methionine-dependent methyltransferases"/>
    <property type="match status" value="1"/>
</dbReference>
<dbReference type="InterPro" id="IPR012327">
    <property type="entry name" value="MeTrfase_D12"/>
</dbReference>